<keyword evidence="8 10" id="KW-0472">Membrane</keyword>
<feature type="domain" description="Cation efflux protein transmembrane" evidence="11">
    <location>
        <begin position="39"/>
        <end position="227"/>
    </location>
</feature>
<name>A0A3P1XQW3_TANFO</name>
<keyword evidence="7" id="KW-0406">Ion transport</keyword>
<evidence type="ECO:0000256" key="1">
    <source>
        <dbReference type="ARBA" id="ARBA00004141"/>
    </source>
</evidence>
<proteinExistence type="inferred from homology"/>
<protein>
    <submittedName>
        <fullName evidence="13">Cation transporter</fullName>
    </submittedName>
</protein>
<dbReference type="NCBIfam" id="TIGR01297">
    <property type="entry name" value="CDF"/>
    <property type="match status" value="1"/>
</dbReference>
<feature type="domain" description="Cation efflux protein cytoplasmic" evidence="12">
    <location>
        <begin position="231"/>
        <end position="307"/>
    </location>
</feature>
<comment type="subcellular location">
    <subcellularLocation>
        <location evidence="1">Membrane</location>
        <topology evidence="1">Multi-pass membrane protein</topology>
    </subcellularLocation>
</comment>
<dbReference type="Pfam" id="PF01545">
    <property type="entry name" value="Cation_efflux"/>
    <property type="match status" value="1"/>
</dbReference>
<evidence type="ECO:0000256" key="2">
    <source>
        <dbReference type="ARBA" id="ARBA00008873"/>
    </source>
</evidence>
<feature type="compositionally biased region" description="Basic residues" evidence="9">
    <location>
        <begin position="14"/>
        <end position="26"/>
    </location>
</feature>
<feature type="compositionally biased region" description="Basic and acidic residues" evidence="9">
    <location>
        <begin position="1"/>
        <end position="13"/>
    </location>
</feature>
<evidence type="ECO:0000256" key="3">
    <source>
        <dbReference type="ARBA" id="ARBA00022448"/>
    </source>
</evidence>
<evidence type="ECO:0000256" key="6">
    <source>
        <dbReference type="ARBA" id="ARBA00022989"/>
    </source>
</evidence>
<dbReference type="EMBL" id="RQYS01000047">
    <property type="protein sequence ID" value="RRD59303.1"/>
    <property type="molecule type" value="Genomic_DNA"/>
</dbReference>
<dbReference type="InterPro" id="IPR050681">
    <property type="entry name" value="CDF/SLC30A"/>
</dbReference>
<evidence type="ECO:0000256" key="5">
    <source>
        <dbReference type="ARBA" id="ARBA00022906"/>
    </source>
</evidence>
<evidence type="ECO:0000256" key="4">
    <source>
        <dbReference type="ARBA" id="ARBA00022692"/>
    </source>
</evidence>
<dbReference type="RefSeq" id="WP_124752172.1">
    <property type="nucleotide sequence ID" value="NZ_RQYS01000047.1"/>
</dbReference>
<keyword evidence="6 10" id="KW-1133">Transmembrane helix</keyword>
<feature type="region of interest" description="Disordered" evidence="9">
    <location>
        <begin position="1"/>
        <end position="26"/>
    </location>
</feature>
<accession>A0A3P1XQW3</accession>
<reference evidence="13 14" key="1">
    <citation type="submission" date="2018-11" db="EMBL/GenBank/DDBJ databases">
        <title>Genomes From Bacteria Associated with the Canine Oral Cavity: a Test Case for Automated Genome-Based Taxonomic Assignment.</title>
        <authorList>
            <person name="Coil D.A."/>
            <person name="Jospin G."/>
            <person name="Darling A.E."/>
            <person name="Wallis C."/>
            <person name="Davis I.J."/>
            <person name="Harris S."/>
            <person name="Eisen J.A."/>
            <person name="Holcombe L.J."/>
            <person name="O'Flynn C."/>
        </authorList>
    </citation>
    <scope>NUCLEOTIDE SEQUENCE [LARGE SCALE GENOMIC DNA]</scope>
    <source>
        <strain evidence="13 14">OH2617_COT-023</strain>
    </source>
</reference>
<comment type="similarity">
    <text evidence="2">Belongs to the cation diffusion facilitator (CDF) transporter (TC 2.A.4) family. SLC30A subfamily.</text>
</comment>
<dbReference type="InterPro" id="IPR002524">
    <property type="entry name" value="Cation_efflux"/>
</dbReference>
<feature type="transmembrane region" description="Helical" evidence="10">
    <location>
        <begin position="62"/>
        <end position="82"/>
    </location>
</feature>
<dbReference type="InterPro" id="IPR058533">
    <property type="entry name" value="Cation_efflux_TM"/>
</dbReference>
<sequence>MIHDHETKNEMRTHHGHGHHTHDHHHHAHHVRGRKLLWVTLLNFSITIVQIIGGVLSNSLSLISDAIHNLGDSSAIFIAFLAGRHAEKQPDEHKTFGYKRIEILAALFNAVVLIAICIYLFFEAYQRFMTPEPIKGKVMLIVAVFGLLANLISVVVLHKDKSHNLNVRAAYLHLLGDTLSSVAVIAGGIAIWIWELYWLDPFITVLVGIYIIRHTWSIVRQTVNILMQATPDGIDVNTVKRRVEELPEVENMHHLHIWRMDDDHVHLEAHVNIRTDCVLSAVQPVRKRIERMLFESFGINHVTLQIEYKGCQGEDGLIHQSERAHTTHK</sequence>
<dbReference type="GO" id="GO:0005385">
    <property type="term" value="F:zinc ion transmembrane transporter activity"/>
    <property type="evidence" value="ECO:0007669"/>
    <property type="project" value="TreeGrafter"/>
</dbReference>
<feature type="transmembrane region" description="Helical" evidence="10">
    <location>
        <begin position="103"/>
        <end position="122"/>
    </location>
</feature>
<evidence type="ECO:0000259" key="11">
    <source>
        <dbReference type="Pfam" id="PF01545"/>
    </source>
</evidence>
<keyword evidence="3" id="KW-0813">Transport</keyword>
<evidence type="ECO:0000256" key="10">
    <source>
        <dbReference type="SAM" id="Phobius"/>
    </source>
</evidence>
<dbReference type="Proteomes" id="UP000278609">
    <property type="component" value="Unassembled WGS sequence"/>
</dbReference>
<dbReference type="PANTHER" id="PTHR11562:SF17">
    <property type="entry name" value="RE54080P-RELATED"/>
    <property type="match status" value="1"/>
</dbReference>
<dbReference type="SUPFAM" id="SSF160240">
    <property type="entry name" value="Cation efflux protein cytoplasmic domain-like"/>
    <property type="match status" value="1"/>
</dbReference>
<dbReference type="InterPro" id="IPR027470">
    <property type="entry name" value="Cation_efflux_CTD"/>
</dbReference>
<dbReference type="SUPFAM" id="SSF161111">
    <property type="entry name" value="Cation efflux protein transmembrane domain-like"/>
    <property type="match status" value="1"/>
</dbReference>
<evidence type="ECO:0000259" key="12">
    <source>
        <dbReference type="Pfam" id="PF16916"/>
    </source>
</evidence>
<dbReference type="Gene3D" id="3.30.70.1350">
    <property type="entry name" value="Cation efflux protein, cytoplasmic domain"/>
    <property type="match status" value="1"/>
</dbReference>
<feature type="transmembrane region" description="Helical" evidence="10">
    <location>
        <begin position="196"/>
        <end position="212"/>
    </location>
</feature>
<dbReference type="Gene3D" id="1.20.1510.10">
    <property type="entry name" value="Cation efflux protein transmembrane domain"/>
    <property type="match status" value="1"/>
</dbReference>
<keyword evidence="4 10" id="KW-0812">Transmembrane</keyword>
<organism evidence="13 14">
    <name type="scientific">Tannerella forsythia</name>
    <name type="common">Bacteroides forsythus</name>
    <dbReference type="NCBI Taxonomy" id="28112"/>
    <lineage>
        <taxon>Bacteria</taxon>
        <taxon>Pseudomonadati</taxon>
        <taxon>Bacteroidota</taxon>
        <taxon>Bacteroidia</taxon>
        <taxon>Bacteroidales</taxon>
        <taxon>Tannerellaceae</taxon>
        <taxon>Tannerella</taxon>
    </lineage>
</organism>
<evidence type="ECO:0000256" key="9">
    <source>
        <dbReference type="SAM" id="MobiDB-lite"/>
    </source>
</evidence>
<dbReference type="InterPro" id="IPR036837">
    <property type="entry name" value="Cation_efflux_CTD_sf"/>
</dbReference>
<evidence type="ECO:0000256" key="7">
    <source>
        <dbReference type="ARBA" id="ARBA00023065"/>
    </source>
</evidence>
<dbReference type="Pfam" id="PF16916">
    <property type="entry name" value="ZT_dimer"/>
    <property type="match status" value="1"/>
</dbReference>
<feature type="transmembrane region" description="Helical" evidence="10">
    <location>
        <begin position="138"/>
        <end position="157"/>
    </location>
</feature>
<evidence type="ECO:0000313" key="13">
    <source>
        <dbReference type="EMBL" id="RRD59303.1"/>
    </source>
</evidence>
<dbReference type="InterPro" id="IPR027469">
    <property type="entry name" value="Cation_efflux_TMD_sf"/>
</dbReference>
<dbReference type="AlphaFoldDB" id="A0A3P1XQW3"/>
<keyword evidence="5" id="KW-0862">Zinc</keyword>
<dbReference type="GO" id="GO:0005886">
    <property type="term" value="C:plasma membrane"/>
    <property type="evidence" value="ECO:0007669"/>
    <property type="project" value="TreeGrafter"/>
</dbReference>
<gene>
    <name evidence="13" type="ORF">EII40_10345</name>
</gene>
<keyword evidence="5" id="KW-0864">Zinc transport</keyword>
<evidence type="ECO:0000256" key="8">
    <source>
        <dbReference type="ARBA" id="ARBA00023136"/>
    </source>
</evidence>
<feature type="transmembrane region" description="Helical" evidence="10">
    <location>
        <begin position="36"/>
        <end position="56"/>
    </location>
</feature>
<evidence type="ECO:0000313" key="14">
    <source>
        <dbReference type="Proteomes" id="UP000278609"/>
    </source>
</evidence>
<dbReference type="PANTHER" id="PTHR11562">
    <property type="entry name" value="CATION EFFLUX PROTEIN/ ZINC TRANSPORTER"/>
    <property type="match status" value="1"/>
</dbReference>
<feature type="transmembrane region" description="Helical" evidence="10">
    <location>
        <begin position="169"/>
        <end position="190"/>
    </location>
</feature>
<comment type="caution">
    <text evidence="13">The sequence shown here is derived from an EMBL/GenBank/DDBJ whole genome shotgun (WGS) entry which is preliminary data.</text>
</comment>
<dbReference type="OrthoDB" id="9809646at2"/>